<evidence type="ECO:0000259" key="1">
    <source>
        <dbReference type="SMART" id="SM00359"/>
    </source>
</evidence>
<organism evidence="2">
    <name type="scientific">Candidatus Methanophaga sp. ANME-1 ERB7</name>
    <dbReference type="NCBI Taxonomy" id="2759913"/>
    <lineage>
        <taxon>Archaea</taxon>
        <taxon>Methanobacteriati</taxon>
        <taxon>Methanobacteriota</taxon>
        <taxon>Stenosarchaea group</taxon>
        <taxon>Methanomicrobia</taxon>
        <taxon>Candidatus Methanophagales</taxon>
        <taxon>Candidatus Methanophagaceae</taxon>
        <taxon>Candidatus Methanophaga</taxon>
    </lineage>
</organism>
<dbReference type="EMBL" id="MT631628">
    <property type="protein sequence ID" value="QNO55754.1"/>
    <property type="molecule type" value="Genomic_DNA"/>
</dbReference>
<dbReference type="InterPro" id="IPR036974">
    <property type="entry name" value="PUA_sf"/>
</dbReference>
<protein>
    <submittedName>
        <fullName evidence="2">tRNA-guanine(15) transglycosylase</fullName>
        <ecNumber evidence="2">2.4.2.48</ecNumber>
    </submittedName>
</protein>
<accession>A0A7G9Z670</accession>
<dbReference type="InterPro" id="IPR002478">
    <property type="entry name" value="PUA"/>
</dbReference>
<dbReference type="InterPro" id="IPR038250">
    <property type="entry name" value="TGT_C2_sf"/>
</dbReference>
<evidence type="ECO:0000313" key="2">
    <source>
        <dbReference type="EMBL" id="QNO55754.1"/>
    </source>
</evidence>
<dbReference type="GO" id="GO:0016757">
    <property type="term" value="F:glycosyltransferase activity"/>
    <property type="evidence" value="ECO:0007669"/>
    <property type="project" value="UniProtKB-KW"/>
</dbReference>
<gene>
    <name evidence="2" type="primary">tgtA</name>
    <name evidence="2" type="ORF">HKFFHJMH_00004</name>
</gene>
<dbReference type="Gene3D" id="2.30.130.10">
    <property type="entry name" value="PUA domain"/>
    <property type="match status" value="1"/>
</dbReference>
<keyword evidence="2" id="KW-0808">Transferase</keyword>
<dbReference type="AlphaFoldDB" id="A0A7G9Z670"/>
<dbReference type="Pfam" id="PF01472">
    <property type="entry name" value="PUA"/>
    <property type="match status" value="1"/>
</dbReference>
<dbReference type="InterPro" id="IPR004521">
    <property type="entry name" value="Uncharacterised_CHP00451"/>
</dbReference>
<dbReference type="CDD" id="cd21149">
    <property type="entry name" value="PUA_archaeosine_TGT"/>
    <property type="match status" value="1"/>
</dbReference>
<dbReference type="SUPFAM" id="SSF88802">
    <property type="entry name" value="Pre-PUA domain"/>
    <property type="match status" value="1"/>
</dbReference>
<dbReference type="EC" id="2.4.2.48" evidence="2"/>
<dbReference type="GO" id="GO:0003723">
    <property type="term" value="F:RNA binding"/>
    <property type="evidence" value="ECO:0007669"/>
    <property type="project" value="InterPro"/>
</dbReference>
<dbReference type="InterPro" id="IPR029402">
    <property type="entry name" value="TGT_C2"/>
</dbReference>
<feature type="domain" description="PUA" evidence="1">
    <location>
        <begin position="78"/>
        <end position="152"/>
    </location>
</feature>
<name>A0A7G9Z670_9EURY</name>
<dbReference type="NCBIfam" id="TIGR00451">
    <property type="entry name" value="unchar_dom_2"/>
    <property type="match status" value="1"/>
</dbReference>
<proteinExistence type="predicted"/>
<sequence>MNNLHRRARIIADFQFGWGTGNILFPDSVVFTLSRTRRISQILDNGERISTLRSSDGLLTLSIEGAKRLHRFIKYPGLRVVMNEESSEFIKKGGTAFCKHVIDADSELRAYDELIVVDEKDRLLATGKAMLSCDEMKLFEHGVAVKVRYGIEE</sequence>
<reference evidence="2" key="1">
    <citation type="submission" date="2020-06" db="EMBL/GenBank/DDBJ databases">
        <title>Unique genomic features of the anaerobic methanotrophic archaea.</title>
        <authorList>
            <person name="Chadwick G.L."/>
            <person name="Skennerton C.T."/>
            <person name="Laso-Perez R."/>
            <person name="Leu A.O."/>
            <person name="Speth D.R."/>
            <person name="Yu H."/>
            <person name="Morgan-Lang C."/>
            <person name="Hatzenpichler R."/>
            <person name="Goudeau D."/>
            <person name="Malmstrom R."/>
            <person name="Brazelton W.J."/>
            <person name="Woyke T."/>
            <person name="Hallam S.J."/>
            <person name="Tyson G.W."/>
            <person name="Wegener G."/>
            <person name="Boetius A."/>
            <person name="Orphan V."/>
        </authorList>
    </citation>
    <scope>NUCLEOTIDE SEQUENCE</scope>
</reference>
<keyword evidence="2" id="KW-0328">Glycosyltransferase</keyword>
<dbReference type="SUPFAM" id="SSF88697">
    <property type="entry name" value="PUA domain-like"/>
    <property type="match status" value="1"/>
</dbReference>
<dbReference type="SMART" id="SM00359">
    <property type="entry name" value="PUA"/>
    <property type="match status" value="1"/>
</dbReference>
<dbReference type="Gene3D" id="3.10.450.90">
    <property type="entry name" value="ArcTGT, C2 domain"/>
    <property type="match status" value="1"/>
</dbReference>
<dbReference type="Pfam" id="PF14810">
    <property type="entry name" value="TGT_C2"/>
    <property type="match status" value="1"/>
</dbReference>
<dbReference type="PROSITE" id="PS50890">
    <property type="entry name" value="PUA"/>
    <property type="match status" value="1"/>
</dbReference>
<dbReference type="InterPro" id="IPR015947">
    <property type="entry name" value="PUA-like_sf"/>
</dbReference>